<evidence type="ECO:0000313" key="2">
    <source>
        <dbReference type="EMBL" id="MBM3276229.1"/>
    </source>
</evidence>
<proteinExistence type="predicted"/>
<dbReference type="Proteomes" id="UP000703893">
    <property type="component" value="Unassembled WGS sequence"/>
</dbReference>
<dbReference type="EMBL" id="VGJX01000924">
    <property type="protein sequence ID" value="MBM3276229.1"/>
    <property type="molecule type" value="Genomic_DNA"/>
</dbReference>
<protein>
    <submittedName>
        <fullName evidence="2">Uncharacterized protein</fullName>
    </submittedName>
</protein>
<reference evidence="2 3" key="1">
    <citation type="submission" date="2019-03" db="EMBL/GenBank/DDBJ databases">
        <title>Lake Tanganyika Metagenome-Assembled Genomes (MAGs).</title>
        <authorList>
            <person name="Tran P."/>
        </authorList>
    </citation>
    <scope>NUCLEOTIDE SEQUENCE [LARGE SCALE GENOMIC DNA]</scope>
    <source>
        <strain evidence="2">K_DeepCast_65m_m2_236</strain>
    </source>
</reference>
<gene>
    <name evidence="2" type="ORF">FJZ00_13830</name>
</gene>
<accession>A0A938BPK5</accession>
<sequence length="103" mass="10506">PFDFKGTGSQPAGPEAVNTPPGRNPFAFGGDDPAPGARTLQGAAQRRAGTMPIVPNYADDSGLAARKGKAPVAVDVKGGKAVAKGKQKKRHMATSPSPKATKR</sequence>
<feature type="compositionally biased region" description="Polar residues" evidence="1">
    <location>
        <begin position="94"/>
        <end position="103"/>
    </location>
</feature>
<evidence type="ECO:0000256" key="1">
    <source>
        <dbReference type="SAM" id="MobiDB-lite"/>
    </source>
</evidence>
<name>A0A938BPK5_9BACT</name>
<dbReference type="AlphaFoldDB" id="A0A938BPK5"/>
<feature type="non-terminal residue" evidence="2">
    <location>
        <position position="1"/>
    </location>
</feature>
<evidence type="ECO:0000313" key="3">
    <source>
        <dbReference type="Proteomes" id="UP000703893"/>
    </source>
</evidence>
<feature type="region of interest" description="Disordered" evidence="1">
    <location>
        <begin position="79"/>
        <end position="103"/>
    </location>
</feature>
<feature type="region of interest" description="Disordered" evidence="1">
    <location>
        <begin position="1"/>
        <end position="53"/>
    </location>
</feature>
<feature type="compositionally biased region" description="Basic residues" evidence="1">
    <location>
        <begin position="83"/>
        <end position="92"/>
    </location>
</feature>
<organism evidence="2 3">
    <name type="scientific">Candidatus Tanganyikabacteria bacterium</name>
    <dbReference type="NCBI Taxonomy" id="2961651"/>
    <lineage>
        <taxon>Bacteria</taxon>
        <taxon>Bacillati</taxon>
        <taxon>Candidatus Sericytochromatia</taxon>
        <taxon>Candidatus Tanganyikabacteria</taxon>
    </lineage>
</organism>
<comment type="caution">
    <text evidence="2">The sequence shown here is derived from an EMBL/GenBank/DDBJ whole genome shotgun (WGS) entry which is preliminary data.</text>
</comment>